<feature type="chain" id="PRO_5045973282" evidence="2">
    <location>
        <begin position="22"/>
        <end position="276"/>
    </location>
</feature>
<gene>
    <name evidence="3" type="ORF">IFE19_16175</name>
</gene>
<keyword evidence="4" id="KW-1185">Reference proteome</keyword>
<protein>
    <submittedName>
        <fullName evidence="3">Uncharacterized protein</fullName>
    </submittedName>
</protein>
<proteinExistence type="predicted"/>
<accession>A0ABX7SIS5</accession>
<organism evidence="3 4">
    <name type="scientific">Brevundimonas pondensis</name>
    <dbReference type="NCBI Taxonomy" id="2774189"/>
    <lineage>
        <taxon>Bacteria</taxon>
        <taxon>Pseudomonadati</taxon>
        <taxon>Pseudomonadota</taxon>
        <taxon>Alphaproteobacteria</taxon>
        <taxon>Caulobacterales</taxon>
        <taxon>Caulobacteraceae</taxon>
        <taxon>Brevundimonas</taxon>
    </lineage>
</organism>
<evidence type="ECO:0000256" key="1">
    <source>
        <dbReference type="SAM" id="MobiDB-lite"/>
    </source>
</evidence>
<evidence type="ECO:0000313" key="4">
    <source>
        <dbReference type="Proteomes" id="UP000663942"/>
    </source>
</evidence>
<name>A0ABX7SIS5_9CAUL</name>
<dbReference type="Proteomes" id="UP000663942">
    <property type="component" value="Chromosome"/>
</dbReference>
<reference evidence="3 4" key="1">
    <citation type="submission" date="2020-09" db="EMBL/GenBank/DDBJ databases">
        <title>Brevundimonas sp. LVF1 isolated from an oligotrophic pond in Goettingen, Germany.</title>
        <authorList>
            <person name="Friedrich I."/>
            <person name="Klassen A."/>
            <person name="Neubauer H."/>
            <person name="Schneider D."/>
            <person name="Hertel R."/>
            <person name="Daniel R."/>
        </authorList>
    </citation>
    <scope>NUCLEOTIDE SEQUENCE [LARGE SCALE GENOMIC DNA]</scope>
    <source>
        <strain evidence="3 4">LVF1</strain>
    </source>
</reference>
<evidence type="ECO:0000256" key="2">
    <source>
        <dbReference type="SAM" id="SignalP"/>
    </source>
</evidence>
<dbReference type="EMBL" id="CP062006">
    <property type="protein sequence ID" value="QTC87594.1"/>
    <property type="molecule type" value="Genomic_DNA"/>
</dbReference>
<dbReference type="RefSeq" id="WP_207824123.1">
    <property type="nucleotide sequence ID" value="NZ_CP062006.1"/>
</dbReference>
<feature type="region of interest" description="Disordered" evidence="1">
    <location>
        <begin position="246"/>
        <end position="276"/>
    </location>
</feature>
<sequence length="276" mass="29890">MKAVAYIAVGAALLAAGTAEAQQRHVRHNAASGYAHQAYAQRGPIVESRVQTWYSDSGWQGGYGPVEAYGYGYGYGGAGQRPPVVIAPQQEPIRHGYGYSGVTRSMPFGYPVDGYGRYPWARGYGYGQGQYQTSYYQGGYAPDCGRCGPPPQPVHYRPEPVYVSQPPVYVSQPPVYVESPPVYVQPAPVYIEPARVHVSPPPVYVAPADVRVAPAQVEVAQPQVHVAPPRVEAAPPVVNFEQGYYAVPAAPPPPPPPPHHRSPTERPYMQEPGERG</sequence>
<evidence type="ECO:0000313" key="3">
    <source>
        <dbReference type="EMBL" id="QTC87594.1"/>
    </source>
</evidence>
<feature type="signal peptide" evidence="2">
    <location>
        <begin position="1"/>
        <end position="21"/>
    </location>
</feature>
<keyword evidence="2" id="KW-0732">Signal</keyword>